<name>A0AAI9XVH3_9PEZI</name>
<protein>
    <submittedName>
        <fullName evidence="1">Uncharacterized protein</fullName>
    </submittedName>
</protein>
<organism evidence="1 2">
    <name type="scientific">Colletotrichum cuscutae</name>
    <dbReference type="NCBI Taxonomy" id="1209917"/>
    <lineage>
        <taxon>Eukaryota</taxon>
        <taxon>Fungi</taxon>
        <taxon>Dikarya</taxon>
        <taxon>Ascomycota</taxon>
        <taxon>Pezizomycotina</taxon>
        <taxon>Sordariomycetes</taxon>
        <taxon>Hypocreomycetidae</taxon>
        <taxon>Glomerellales</taxon>
        <taxon>Glomerellaceae</taxon>
        <taxon>Colletotrichum</taxon>
        <taxon>Colletotrichum acutatum species complex</taxon>
    </lineage>
</organism>
<dbReference type="AlphaFoldDB" id="A0AAI9XVH3"/>
<dbReference type="EMBL" id="MPDP01000265">
    <property type="protein sequence ID" value="KAK1464529.1"/>
    <property type="molecule type" value="Genomic_DNA"/>
</dbReference>
<evidence type="ECO:0000313" key="1">
    <source>
        <dbReference type="EMBL" id="KAK1464529.1"/>
    </source>
</evidence>
<dbReference type="Proteomes" id="UP001239213">
    <property type="component" value="Unassembled WGS sequence"/>
</dbReference>
<keyword evidence="2" id="KW-1185">Reference proteome</keyword>
<comment type="caution">
    <text evidence="1">The sequence shown here is derived from an EMBL/GenBank/DDBJ whole genome shotgun (WGS) entry which is preliminary data.</text>
</comment>
<sequence>MMDLLDISLMIGLISSQNLSPHSPNLAVSSIANEAPEASFFPTTPQLTSAASKDYNLAKSHLQAVIARRLHPRVLDHPFYISTTMLDPVPLGRTNPHRLGGDAKFRREEGNPTLPETLYTPVLRRNSNAAIAVRRAIWFDIGVQGGARPGL</sequence>
<gene>
    <name evidence="1" type="ORF">CCUS01_08105</name>
</gene>
<reference evidence="1" key="1">
    <citation type="submission" date="2016-11" db="EMBL/GenBank/DDBJ databases">
        <title>The genome sequence of Colletotrichum cuscutae.</title>
        <authorList>
            <person name="Baroncelli R."/>
        </authorList>
    </citation>
    <scope>NUCLEOTIDE SEQUENCE</scope>
    <source>
        <strain evidence="1">IMI 304802</strain>
    </source>
</reference>
<accession>A0AAI9XVH3</accession>
<proteinExistence type="predicted"/>
<evidence type="ECO:0000313" key="2">
    <source>
        <dbReference type="Proteomes" id="UP001239213"/>
    </source>
</evidence>